<comment type="caution">
    <text evidence="4">The sequence shown here is derived from an EMBL/GenBank/DDBJ whole genome shotgun (WGS) entry which is preliminary data.</text>
</comment>
<organism evidence="4 5">
    <name type="scientific">Ferrimonas gelatinilytica</name>
    <dbReference type="NCBI Taxonomy" id="1255257"/>
    <lineage>
        <taxon>Bacteria</taxon>
        <taxon>Pseudomonadati</taxon>
        <taxon>Pseudomonadota</taxon>
        <taxon>Gammaproteobacteria</taxon>
        <taxon>Alteromonadales</taxon>
        <taxon>Ferrimonadaceae</taxon>
        <taxon>Ferrimonas</taxon>
    </lineage>
</organism>
<evidence type="ECO:0000313" key="4">
    <source>
        <dbReference type="EMBL" id="GAA5186034.1"/>
    </source>
</evidence>
<dbReference type="Gene3D" id="3.30.160.390">
    <property type="entry name" value="Integrase, DNA-binding domain"/>
    <property type="match status" value="1"/>
</dbReference>
<evidence type="ECO:0000256" key="1">
    <source>
        <dbReference type="ARBA" id="ARBA00008857"/>
    </source>
</evidence>
<name>A0ABP9RSK5_9GAMM</name>
<evidence type="ECO:0000259" key="3">
    <source>
        <dbReference type="Pfam" id="PF13356"/>
    </source>
</evidence>
<keyword evidence="5" id="KW-1185">Reference proteome</keyword>
<keyword evidence="2" id="KW-0229">DNA integration</keyword>
<dbReference type="RefSeq" id="WP_345315040.1">
    <property type="nucleotide sequence ID" value="NZ_BAABLF010000001.1"/>
</dbReference>
<reference evidence="5" key="1">
    <citation type="journal article" date="2019" name="Int. J. Syst. Evol. Microbiol.">
        <title>The Global Catalogue of Microorganisms (GCM) 10K type strain sequencing project: providing services to taxonomists for standard genome sequencing and annotation.</title>
        <authorList>
            <consortium name="The Broad Institute Genomics Platform"/>
            <consortium name="The Broad Institute Genome Sequencing Center for Infectious Disease"/>
            <person name="Wu L."/>
            <person name="Ma J."/>
        </authorList>
    </citation>
    <scope>NUCLEOTIDE SEQUENCE [LARGE SCALE GENOMIC DNA]</scope>
    <source>
        <strain evidence="5">JCM 18720</strain>
    </source>
</reference>
<dbReference type="Pfam" id="PF13356">
    <property type="entry name" value="Arm-DNA-bind_3"/>
    <property type="match status" value="1"/>
</dbReference>
<evidence type="ECO:0000313" key="5">
    <source>
        <dbReference type="Proteomes" id="UP001501600"/>
    </source>
</evidence>
<dbReference type="EMBL" id="BAABLF010000001">
    <property type="protein sequence ID" value="GAA5186034.1"/>
    <property type="molecule type" value="Genomic_DNA"/>
</dbReference>
<dbReference type="PANTHER" id="PTHR30629">
    <property type="entry name" value="PROPHAGE INTEGRASE"/>
    <property type="match status" value="1"/>
</dbReference>
<protein>
    <recommendedName>
        <fullName evidence="3">Integrase DNA-binding domain-containing protein</fullName>
    </recommendedName>
</protein>
<feature type="domain" description="Integrase DNA-binding" evidence="3">
    <location>
        <begin position="3"/>
        <end position="66"/>
    </location>
</feature>
<proteinExistence type="inferred from homology"/>
<dbReference type="InterPro" id="IPR025166">
    <property type="entry name" value="Integrase_DNA_bind_dom"/>
</dbReference>
<dbReference type="InterPro" id="IPR050808">
    <property type="entry name" value="Phage_Integrase"/>
</dbReference>
<sequence length="80" mass="9175">MPGLVLEVLTGGEKRLRYRRKVKGKDIEITLADFPSVTIDKAREKAKRHALELVDDIDPNQVKREQREAANQATTIEQLY</sequence>
<comment type="similarity">
    <text evidence="1">Belongs to the 'phage' integrase family.</text>
</comment>
<evidence type="ECO:0000256" key="2">
    <source>
        <dbReference type="ARBA" id="ARBA00022908"/>
    </source>
</evidence>
<dbReference type="Proteomes" id="UP001501600">
    <property type="component" value="Unassembled WGS sequence"/>
</dbReference>
<dbReference type="InterPro" id="IPR038488">
    <property type="entry name" value="Integrase_DNA-bd_sf"/>
</dbReference>
<gene>
    <name evidence="4" type="ORF">GCM10025772_00680</name>
</gene>
<dbReference type="PANTHER" id="PTHR30629:SF2">
    <property type="entry name" value="PROPHAGE INTEGRASE INTS-RELATED"/>
    <property type="match status" value="1"/>
</dbReference>
<accession>A0ABP9RSK5</accession>